<keyword evidence="3" id="KW-1185">Reference proteome</keyword>
<evidence type="ECO:0000256" key="1">
    <source>
        <dbReference type="SAM" id="MobiDB-lite"/>
    </source>
</evidence>
<proteinExistence type="predicted"/>
<reference evidence="2 3" key="1">
    <citation type="submission" date="2020-01" db="EMBL/GenBank/DDBJ databases">
        <authorList>
            <consortium name="DOE Joint Genome Institute"/>
            <person name="Haridas S."/>
            <person name="Albert R."/>
            <person name="Binder M."/>
            <person name="Bloem J."/>
            <person name="Labutti K."/>
            <person name="Salamov A."/>
            <person name="Andreopoulos B."/>
            <person name="Baker S.E."/>
            <person name="Barry K."/>
            <person name="Bills G."/>
            <person name="Bluhm B.H."/>
            <person name="Cannon C."/>
            <person name="Castanera R."/>
            <person name="Culley D.E."/>
            <person name="Daum C."/>
            <person name="Ezra D."/>
            <person name="Gonzalez J.B."/>
            <person name="Henrissat B."/>
            <person name="Kuo A."/>
            <person name="Liang C."/>
            <person name="Lipzen A."/>
            <person name="Lutzoni F."/>
            <person name="Magnuson J."/>
            <person name="Mondo S."/>
            <person name="Nolan M."/>
            <person name="Ohm R."/>
            <person name="Pangilinan J."/>
            <person name="Park H.-J.H."/>
            <person name="Ramirez L."/>
            <person name="Alfaro M."/>
            <person name="Sun H."/>
            <person name="Tritt A."/>
            <person name="Yoshinaga Y."/>
            <person name="Zwiers L.-H.L."/>
            <person name="Turgeon B.G."/>
            <person name="Goodwin S.B."/>
            <person name="Spatafora J.W."/>
            <person name="Crous P.W."/>
            <person name="Grigoriev I.V."/>
        </authorList>
    </citation>
    <scope>NUCLEOTIDE SEQUENCE [LARGE SCALE GENOMIC DNA]</scope>
    <source>
        <strain evidence="2 3">CBS 611.86</strain>
    </source>
</reference>
<protein>
    <submittedName>
        <fullName evidence="2">Uncharacterized protein</fullName>
    </submittedName>
</protein>
<feature type="region of interest" description="Disordered" evidence="1">
    <location>
        <begin position="86"/>
        <end position="127"/>
    </location>
</feature>
<name>A0A7C8I776_9PLEO</name>
<feature type="region of interest" description="Disordered" evidence="1">
    <location>
        <begin position="37"/>
        <end position="59"/>
    </location>
</feature>
<evidence type="ECO:0000313" key="2">
    <source>
        <dbReference type="EMBL" id="KAF2869891.1"/>
    </source>
</evidence>
<dbReference type="Proteomes" id="UP000481861">
    <property type="component" value="Unassembled WGS sequence"/>
</dbReference>
<evidence type="ECO:0000313" key="3">
    <source>
        <dbReference type="Proteomes" id="UP000481861"/>
    </source>
</evidence>
<feature type="compositionally biased region" description="Polar residues" evidence="1">
    <location>
        <begin position="286"/>
        <end position="296"/>
    </location>
</feature>
<organism evidence="2 3">
    <name type="scientific">Massariosphaeria phaeospora</name>
    <dbReference type="NCBI Taxonomy" id="100035"/>
    <lineage>
        <taxon>Eukaryota</taxon>
        <taxon>Fungi</taxon>
        <taxon>Dikarya</taxon>
        <taxon>Ascomycota</taxon>
        <taxon>Pezizomycotina</taxon>
        <taxon>Dothideomycetes</taxon>
        <taxon>Pleosporomycetidae</taxon>
        <taxon>Pleosporales</taxon>
        <taxon>Pleosporales incertae sedis</taxon>
        <taxon>Massariosphaeria</taxon>
    </lineage>
</organism>
<accession>A0A7C8I776</accession>
<feature type="region of interest" description="Disordered" evidence="1">
    <location>
        <begin position="263"/>
        <end position="296"/>
    </location>
</feature>
<comment type="caution">
    <text evidence="2">The sequence shown here is derived from an EMBL/GenBank/DDBJ whole genome shotgun (WGS) entry which is preliminary data.</text>
</comment>
<sequence>MQCSVRGLQACRPPPWSAPVTRRHRWLVSRRKTTVPAWDDEQRRSQAGGARSIDGTSIIEGEKTRVEGDAGSGGGDWLADVQVPANGTRWHPSTTATGRADPGSPLPGQRRYAQKRSFHPAPPAPRLLHISTPREPLPAGQRRACLSAVAVAAAALSVHHDAARHCLTRAALGGQRQVRRWGQCWWRLVCALHSAAAAVPWRCCCCHSLRGVPSFPLRWRCCAREEGCTYSGNTGNTARMYVAGPAVAQRHRGRPRQRFAAPLAAGRTEHTSHNTQPEGLVGRPSRQVNTGTASIA</sequence>
<dbReference type="EMBL" id="JAADJZ010000015">
    <property type="protein sequence ID" value="KAF2869891.1"/>
    <property type="molecule type" value="Genomic_DNA"/>
</dbReference>
<gene>
    <name evidence="2" type="ORF">BDV95DRAFT_596179</name>
</gene>
<dbReference type="AlphaFoldDB" id="A0A7C8I776"/>